<feature type="domain" description="Bacterial repeat" evidence="2">
    <location>
        <begin position="737"/>
        <end position="807"/>
    </location>
</feature>
<comment type="caution">
    <text evidence="3">The sequence shown here is derived from an EMBL/GenBank/DDBJ whole genome shotgun (WGS) entry which is preliminary data.</text>
</comment>
<feature type="domain" description="Bacterial repeat" evidence="2">
    <location>
        <begin position="894"/>
        <end position="963"/>
    </location>
</feature>
<evidence type="ECO:0000313" key="4">
    <source>
        <dbReference type="Proteomes" id="UP000265497"/>
    </source>
</evidence>
<proteinExistence type="predicted"/>
<dbReference type="Proteomes" id="UP000265497">
    <property type="component" value="Unassembled WGS sequence"/>
</dbReference>
<dbReference type="InterPro" id="IPR044060">
    <property type="entry name" value="Bacterial_rp_domain"/>
</dbReference>
<keyword evidence="1" id="KW-0732">Signal</keyword>
<accession>A0A3A1YH17</accession>
<feature type="signal peptide" evidence="1">
    <location>
        <begin position="1"/>
        <end position="29"/>
    </location>
</feature>
<feature type="domain" description="Bacterial repeat" evidence="2">
    <location>
        <begin position="581"/>
        <end position="651"/>
    </location>
</feature>
<organism evidence="3 4">
    <name type="scientific">Capnocytophaga canis</name>
    <dbReference type="NCBI Taxonomy" id="1848903"/>
    <lineage>
        <taxon>Bacteria</taxon>
        <taxon>Pseudomonadati</taxon>
        <taxon>Bacteroidota</taxon>
        <taxon>Flavobacteriia</taxon>
        <taxon>Flavobacteriales</taxon>
        <taxon>Flavobacteriaceae</taxon>
        <taxon>Capnocytophaga</taxon>
    </lineage>
</organism>
<evidence type="ECO:0000259" key="2">
    <source>
        <dbReference type="Pfam" id="PF18998"/>
    </source>
</evidence>
<evidence type="ECO:0000313" key="3">
    <source>
        <dbReference type="EMBL" id="RIY36975.1"/>
    </source>
</evidence>
<evidence type="ECO:0000256" key="1">
    <source>
        <dbReference type="SAM" id="SignalP"/>
    </source>
</evidence>
<dbReference type="AlphaFoldDB" id="A0A3A1YH17"/>
<feature type="chain" id="PRO_5017289557" description="Bacterial repeat domain-containing protein" evidence="1">
    <location>
        <begin position="30"/>
        <end position="1062"/>
    </location>
</feature>
<feature type="domain" description="Bacterial repeat" evidence="2">
    <location>
        <begin position="425"/>
        <end position="495"/>
    </location>
</feature>
<feature type="domain" description="Bacterial repeat" evidence="2">
    <location>
        <begin position="503"/>
        <end position="573"/>
    </location>
</feature>
<dbReference type="Pfam" id="PF18998">
    <property type="entry name" value="Flg_new_2"/>
    <property type="match status" value="9"/>
</dbReference>
<dbReference type="EMBL" id="NSDI01000004">
    <property type="protein sequence ID" value="RIY36975.1"/>
    <property type="molecule type" value="Genomic_DNA"/>
</dbReference>
<feature type="domain" description="Bacterial repeat" evidence="2">
    <location>
        <begin position="659"/>
        <end position="729"/>
    </location>
</feature>
<gene>
    <name evidence="3" type="ORF">CKY20_05490</name>
</gene>
<sequence length="1062" mass="114378">MKKHIFLLVLALIVAFSAGQLGYAQTSYAKTITIDQPNTVKSITEFAEEDFSTTESIFTRVLVKNGMVFEVEIPSHYTNIEKQYGPFTIFTGANGKTRLRFTGAGGFSCSYETVVGGVTEDRRIAGHVNYYGVLQLGASATSATQDAPTKIAVVSPDDARIGQVIGGFHYVSENYVLSMSNKAFTASEWRASLEHPENFVLLQENIYSLDLASILSSVKVQIPEVQNKFRLKVFFGDDSTNVLNDGLGTPGGISHQTITLKDERTVQYTLTTESHHPTWGTAQPATKTVNAGTEVTLQATPKTGYRFVGWAVGTPSFIVANDNPYQPAINENVRFIAVFEPLPLQITANSNNTAWGSVSPESQTLNAGQTAKVTATPVAPHKFKHWINTATQAVVSTQAEYSFTVNENSSLTAVFEQGVSTYKVTAKSNNTAWGGVSPESQTLNAGQTAKVTATPVAPHKFKHWVNTATQAVVSTQAEYSFTVNENSSLTAVFEEGVFTYKVTAKSNNTAWGSVSPENQTLNAGQTAKVTATPVAPHKFKHWINTATQAVVSTQAEYSFTVNENSSLTAVFEEGVFTYKVTAKSNNTAWGGVSPENQTLNAGQTAKVTATPVAPHKFKHWINTATQAVVSTQAEYSFTVNENSSLTAVFEQGVSTYKVTAKSNNTAWGSVSPENQTLNAGKTAKVTATPVAPHKFKHWVNTATQAVVSTQAEYSFTVNEEISLTAVFEEGVSTYKVTAKSNNTAWGSVSPENQTLNAGQTAKVTATPVAPHKFKHWINTATQAVVSTQAEYSFTVNENSSLTAVFEEGVFTYNVTAKSNNTAWGSVSPESQTLNAGQTAKVTATPVAPHKFKHWINTATQAVVSTQAEYSFTVNENSSLTAVFEEGVSTYKVTAKSDNTAWGSVSPENQTLNAGQTAKVTATPVAPHKFKHWINTATQAVVSTQAEYSFTVNKEISLTAVFEEVILLDPNAVLPHLTGLDTAVLKTGTPQTFVWEDMPQNATNFKATLIDMSNASAVTALVSTIDATQAQLEFAKAGTFTLMIHFEVLGVSYTVSYDGIVVK</sequence>
<feature type="domain" description="Bacterial repeat" evidence="2">
    <location>
        <begin position="347"/>
        <end position="417"/>
    </location>
</feature>
<reference evidence="3 4" key="1">
    <citation type="submission" date="2017-08" db="EMBL/GenBank/DDBJ databases">
        <title>Capnocytophaga canis 17-158 assembly.</title>
        <authorList>
            <person name="Gulvik C.A."/>
        </authorList>
    </citation>
    <scope>NUCLEOTIDE SEQUENCE [LARGE SCALE GENOMIC DNA]</scope>
    <source>
        <strain evidence="3 4">17-158</strain>
    </source>
</reference>
<dbReference type="RefSeq" id="WP_119652511.1">
    <property type="nucleotide sequence ID" value="NZ_NSDI01000004.1"/>
</dbReference>
<protein>
    <recommendedName>
        <fullName evidence="2">Bacterial repeat domain-containing protein</fullName>
    </recommendedName>
</protein>
<feature type="domain" description="Bacterial repeat" evidence="2">
    <location>
        <begin position="815"/>
        <end position="885"/>
    </location>
</feature>
<feature type="domain" description="Bacterial repeat" evidence="2">
    <location>
        <begin position="277"/>
        <end position="341"/>
    </location>
</feature>
<name>A0A3A1YH17_9FLAO</name>